<keyword evidence="3" id="KW-1185">Reference proteome</keyword>
<dbReference type="InterPro" id="IPR012340">
    <property type="entry name" value="NA-bd_OB-fold"/>
</dbReference>
<dbReference type="AlphaFoldDB" id="W4LAS3"/>
<dbReference type="Pfam" id="PF01796">
    <property type="entry name" value="OB_ChsH2_C"/>
    <property type="match status" value="1"/>
</dbReference>
<feature type="domain" description="ChsH2 C-terminal OB-fold" evidence="1">
    <location>
        <begin position="61"/>
        <end position="139"/>
    </location>
</feature>
<dbReference type="SUPFAM" id="SSF50249">
    <property type="entry name" value="Nucleic acid-binding proteins"/>
    <property type="match status" value="1"/>
</dbReference>
<proteinExistence type="predicted"/>
<dbReference type="PANTHER" id="PTHR34075:SF5">
    <property type="entry name" value="BLR3430 PROTEIN"/>
    <property type="match status" value="1"/>
</dbReference>
<dbReference type="HOGENOM" id="CLU_1975090_0_0_7"/>
<name>W4LAS3_ENTF1</name>
<dbReference type="PANTHER" id="PTHR34075">
    <property type="entry name" value="BLR3430 PROTEIN"/>
    <property type="match status" value="1"/>
</dbReference>
<feature type="non-terminal residue" evidence="2">
    <location>
        <position position="139"/>
    </location>
</feature>
<evidence type="ECO:0000259" key="1">
    <source>
        <dbReference type="Pfam" id="PF01796"/>
    </source>
</evidence>
<reference evidence="2 3" key="1">
    <citation type="journal article" date="2014" name="Nature">
        <title>An environmental bacterial taxon with a large and distinct metabolic repertoire.</title>
        <authorList>
            <person name="Wilson M.C."/>
            <person name="Mori T."/>
            <person name="Ruckert C."/>
            <person name="Uria A.R."/>
            <person name="Helf M.J."/>
            <person name="Takada K."/>
            <person name="Gernert C."/>
            <person name="Steffens U.A."/>
            <person name="Heycke N."/>
            <person name="Schmitt S."/>
            <person name="Rinke C."/>
            <person name="Helfrich E.J."/>
            <person name="Brachmann A.O."/>
            <person name="Gurgui C."/>
            <person name="Wakimoto T."/>
            <person name="Kracht M."/>
            <person name="Crusemann M."/>
            <person name="Hentschel U."/>
            <person name="Abe I."/>
            <person name="Matsunaga S."/>
            <person name="Kalinowski J."/>
            <person name="Takeyama H."/>
            <person name="Piel J."/>
        </authorList>
    </citation>
    <scope>NUCLEOTIDE SEQUENCE [LARGE SCALE GENOMIC DNA]</scope>
    <source>
        <strain evidence="3">TSY1</strain>
    </source>
</reference>
<dbReference type="Proteomes" id="UP000019141">
    <property type="component" value="Unassembled WGS sequence"/>
</dbReference>
<dbReference type="EMBL" id="AZHW01001071">
    <property type="protein sequence ID" value="ETW94411.1"/>
    <property type="molecule type" value="Genomic_DNA"/>
</dbReference>
<accession>W4LAS3</accession>
<evidence type="ECO:0000313" key="2">
    <source>
        <dbReference type="EMBL" id="ETW94411.1"/>
    </source>
</evidence>
<dbReference type="InterPro" id="IPR052513">
    <property type="entry name" value="Thioester_dehydratase-like"/>
</dbReference>
<evidence type="ECO:0000313" key="3">
    <source>
        <dbReference type="Proteomes" id="UP000019141"/>
    </source>
</evidence>
<comment type="caution">
    <text evidence="2">The sequence shown here is derived from an EMBL/GenBank/DDBJ whole genome shotgun (WGS) entry which is preliminary data.</text>
</comment>
<dbReference type="InterPro" id="IPR002878">
    <property type="entry name" value="ChsH2_C"/>
</dbReference>
<organism evidence="2 3">
    <name type="scientific">Entotheonella factor</name>
    <dbReference type="NCBI Taxonomy" id="1429438"/>
    <lineage>
        <taxon>Bacteria</taxon>
        <taxon>Pseudomonadati</taxon>
        <taxon>Nitrospinota/Tectimicrobiota group</taxon>
        <taxon>Candidatus Tectimicrobiota</taxon>
        <taxon>Candidatus Entotheonellia</taxon>
        <taxon>Candidatus Entotheonellales</taxon>
        <taxon>Candidatus Entotheonellaceae</taxon>
        <taxon>Candidatus Entotheonella</taxon>
    </lineage>
</organism>
<sequence>MLQGEYLGMLLTIEDVDKENIAYFNYCDAGDFRLQRGKQSGLLRYPPTTACPWTRDREYDWVSVEGKGEVHSYNEVHHAIQPAFRPYVPYMLLLVDLDTQKGQPTEHEALRVAGNLVTPDGELAPPEMIKRVGIGTRVR</sequence>
<gene>
    <name evidence="2" type="ORF">ETSY1_35005</name>
</gene>
<protein>
    <recommendedName>
        <fullName evidence="1">ChsH2 C-terminal OB-fold domain-containing protein</fullName>
    </recommendedName>
</protein>